<evidence type="ECO:0000256" key="14">
    <source>
        <dbReference type="ARBA" id="ARBA00022884"/>
    </source>
</evidence>
<dbReference type="InterPro" id="IPR011907">
    <property type="entry name" value="RNase_III"/>
</dbReference>
<feature type="active site" evidence="15">
    <location>
        <position position="52"/>
    </location>
</feature>
<keyword evidence="6 15" id="KW-0698">rRNA processing</keyword>
<keyword evidence="19" id="KW-1185">Reference proteome</keyword>
<dbReference type="GO" id="GO:0006397">
    <property type="term" value="P:mRNA processing"/>
    <property type="evidence" value="ECO:0007669"/>
    <property type="project" value="UniProtKB-UniRule"/>
</dbReference>
<dbReference type="CDD" id="cd00593">
    <property type="entry name" value="RIBOc"/>
    <property type="match status" value="1"/>
</dbReference>
<evidence type="ECO:0000256" key="6">
    <source>
        <dbReference type="ARBA" id="ARBA00022552"/>
    </source>
</evidence>
<dbReference type="GO" id="GO:0005737">
    <property type="term" value="C:cytoplasm"/>
    <property type="evidence" value="ECO:0007669"/>
    <property type="project" value="UniProtKB-SubCell"/>
</dbReference>
<evidence type="ECO:0000256" key="1">
    <source>
        <dbReference type="ARBA" id="ARBA00000109"/>
    </source>
</evidence>
<feature type="binding site" evidence="15">
    <location>
        <position position="121"/>
    </location>
    <ligand>
        <name>Mg(2+)</name>
        <dbReference type="ChEBI" id="CHEBI:18420"/>
    </ligand>
</feature>
<dbReference type="FunFam" id="1.10.1520.10:FF:000001">
    <property type="entry name" value="Ribonuclease 3"/>
    <property type="match status" value="1"/>
</dbReference>
<evidence type="ECO:0000259" key="16">
    <source>
        <dbReference type="PROSITE" id="PS50137"/>
    </source>
</evidence>
<evidence type="ECO:0000256" key="13">
    <source>
        <dbReference type="ARBA" id="ARBA00022842"/>
    </source>
</evidence>
<feature type="domain" description="RNase III" evidence="17">
    <location>
        <begin position="6"/>
        <end position="135"/>
    </location>
</feature>
<keyword evidence="12 15" id="KW-0378">Hydrolase</keyword>
<comment type="subunit">
    <text evidence="4 15">Homodimer.</text>
</comment>
<evidence type="ECO:0000256" key="4">
    <source>
        <dbReference type="ARBA" id="ARBA00011738"/>
    </source>
</evidence>
<dbReference type="AlphaFoldDB" id="A0AA96GDS1"/>
<dbReference type="SMART" id="SM00358">
    <property type="entry name" value="DSRM"/>
    <property type="match status" value="1"/>
</dbReference>
<feature type="domain" description="DRBM" evidence="16">
    <location>
        <begin position="165"/>
        <end position="234"/>
    </location>
</feature>
<keyword evidence="14 15" id="KW-0694">RNA-binding</keyword>
<dbReference type="InterPro" id="IPR000999">
    <property type="entry name" value="RNase_III_dom"/>
</dbReference>
<keyword evidence="7 15" id="KW-0507">mRNA processing</keyword>
<dbReference type="InterPro" id="IPR014720">
    <property type="entry name" value="dsRBD_dom"/>
</dbReference>
<dbReference type="GO" id="GO:0003725">
    <property type="term" value="F:double-stranded RNA binding"/>
    <property type="evidence" value="ECO:0007669"/>
    <property type="project" value="TreeGrafter"/>
</dbReference>
<dbReference type="EC" id="3.1.26.3" evidence="15"/>
<evidence type="ECO:0000256" key="7">
    <source>
        <dbReference type="ARBA" id="ARBA00022664"/>
    </source>
</evidence>
<keyword evidence="8 15" id="KW-0819">tRNA processing</keyword>
<dbReference type="CDD" id="cd10845">
    <property type="entry name" value="DSRM_RNAse_III_family"/>
    <property type="match status" value="1"/>
</dbReference>
<evidence type="ECO:0000313" key="19">
    <source>
        <dbReference type="Proteomes" id="UP001302719"/>
    </source>
</evidence>
<evidence type="ECO:0000256" key="9">
    <source>
        <dbReference type="ARBA" id="ARBA00022722"/>
    </source>
</evidence>
<evidence type="ECO:0000259" key="17">
    <source>
        <dbReference type="PROSITE" id="PS50142"/>
    </source>
</evidence>
<dbReference type="PROSITE" id="PS50137">
    <property type="entry name" value="DS_RBD"/>
    <property type="match status" value="1"/>
</dbReference>
<dbReference type="KEGG" id="nall:PP769_06785"/>
<dbReference type="GO" id="GO:0004525">
    <property type="term" value="F:ribonuclease III activity"/>
    <property type="evidence" value="ECO:0007669"/>
    <property type="project" value="UniProtKB-UniRule"/>
</dbReference>
<dbReference type="EMBL" id="CP116967">
    <property type="protein sequence ID" value="WNM59462.1"/>
    <property type="molecule type" value="Genomic_DNA"/>
</dbReference>
<dbReference type="GO" id="GO:0006364">
    <property type="term" value="P:rRNA processing"/>
    <property type="evidence" value="ECO:0007669"/>
    <property type="project" value="UniProtKB-UniRule"/>
</dbReference>
<dbReference type="GO" id="GO:0046872">
    <property type="term" value="F:metal ion binding"/>
    <property type="evidence" value="ECO:0007669"/>
    <property type="project" value="UniProtKB-KW"/>
</dbReference>
<keyword evidence="13 15" id="KW-0460">Magnesium</keyword>
<dbReference type="SUPFAM" id="SSF54768">
    <property type="entry name" value="dsRNA-binding domain-like"/>
    <property type="match status" value="1"/>
</dbReference>
<evidence type="ECO:0000256" key="15">
    <source>
        <dbReference type="HAMAP-Rule" id="MF_00104"/>
    </source>
</evidence>
<dbReference type="FunFam" id="3.30.160.20:FF:000003">
    <property type="entry name" value="Ribonuclease 3"/>
    <property type="match status" value="1"/>
</dbReference>
<dbReference type="GO" id="GO:0019843">
    <property type="term" value="F:rRNA binding"/>
    <property type="evidence" value="ECO:0007669"/>
    <property type="project" value="UniProtKB-KW"/>
</dbReference>
<keyword evidence="9 15" id="KW-0540">Nuclease</keyword>
<dbReference type="Pfam" id="PF00035">
    <property type="entry name" value="dsrm"/>
    <property type="match status" value="1"/>
</dbReference>
<evidence type="ECO:0000256" key="10">
    <source>
        <dbReference type="ARBA" id="ARBA00022723"/>
    </source>
</evidence>
<evidence type="ECO:0000256" key="3">
    <source>
        <dbReference type="ARBA" id="ARBA00010183"/>
    </source>
</evidence>
<dbReference type="SUPFAM" id="SSF69065">
    <property type="entry name" value="RNase III domain-like"/>
    <property type="match status" value="1"/>
</dbReference>
<dbReference type="GO" id="GO:0042802">
    <property type="term" value="F:identical protein binding"/>
    <property type="evidence" value="ECO:0007669"/>
    <property type="project" value="UniProtKB-ARBA"/>
</dbReference>
<dbReference type="Gene3D" id="1.10.1520.10">
    <property type="entry name" value="Ribonuclease III domain"/>
    <property type="match status" value="1"/>
</dbReference>
<dbReference type="PROSITE" id="PS00517">
    <property type="entry name" value="RNASE_3_1"/>
    <property type="match status" value="1"/>
</dbReference>
<dbReference type="Gene3D" id="3.30.160.20">
    <property type="match status" value="1"/>
</dbReference>
<feature type="active site" evidence="15">
    <location>
        <position position="124"/>
    </location>
</feature>
<comment type="catalytic activity">
    <reaction evidence="1 15">
        <text>Endonucleolytic cleavage to 5'-phosphomonoester.</text>
        <dbReference type="EC" id="3.1.26.3"/>
    </reaction>
</comment>
<proteinExistence type="inferred from homology"/>
<evidence type="ECO:0000256" key="5">
    <source>
        <dbReference type="ARBA" id="ARBA00022490"/>
    </source>
</evidence>
<dbReference type="SMART" id="SM00535">
    <property type="entry name" value="RIBOc"/>
    <property type="match status" value="1"/>
</dbReference>
<feature type="binding site" evidence="15">
    <location>
        <position position="124"/>
    </location>
    <ligand>
        <name>Mg(2+)</name>
        <dbReference type="ChEBI" id="CHEBI:18420"/>
    </ligand>
</feature>
<feature type="binding site" evidence="15">
    <location>
        <position position="48"/>
    </location>
    <ligand>
        <name>Mg(2+)</name>
        <dbReference type="ChEBI" id="CHEBI:18420"/>
    </ligand>
</feature>
<comment type="similarity">
    <text evidence="3">Belongs to the ribonuclease III family.</text>
</comment>
<evidence type="ECO:0000256" key="2">
    <source>
        <dbReference type="ARBA" id="ARBA00004496"/>
    </source>
</evidence>
<dbReference type="PANTHER" id="PTHR11207:SF0">
    <property type="entry name" value="RIBONUCLEASE 3"/>
    <property type="match status" value="1"/>
</dbReference>
<keyword evidence="15" id="KW-0699">rRNA-binding</keyword>
<evidence type="ECO:0000256" key="8">
    <source>
        <dbReference type="ARBA" id="ARBA00022694"/>
    </source>
</evidence>
<evidence type="ECO:0000256" key="11">
    <source>
        <dbReference type="ARBA" id="ARBA00022759"/>
    </source>
</evidence>
<dbReference type="GO" id="GO:0008033">
    <property type="term" value="P:tRNA processing"/>
    <property type="evidence" value="ECO:0007669"/>
    <property type="project" value="UniProtKB-KW"/>
</dbReference>
<dbReference type="Pfam" id="PF14622">
    <property type="entry name" value="Ribonucleas_3_3"/>
    <property type="match status" value="1"/>
</dbReference>
<dbReference type="NCBIfam" id="TIGR02191">
    <property type="entry name" value="RNaseIII"/>
    <property type="match status" value="1"/>
</dbReference>
<comment type="function">
    <text evidence="15">Digests double-stranded RNA. Involved in the processing of primary rRNA transcript to yield the immediate precursors to the large and small rRNAs (23S and 16S). Processes some mRNAs, and tRNAs when they are encoded in the rRNA operon. Processes pre-crRNA and tracrRNA of type II CRISPR loci if present in the organism.</text>
</comment>
<organism evidence="18 19">
    <name type="scientific">Candidatus Nitrospira allomarina</name>
    <dbReference type="NCBI Taxonomy" id="3020900"/>
    <lineage>
        <taxon>Bacteria</taxon>
        <taxon>Pseudomonadati</taxon>
        <taxon>Nitrospirota</taxon>
        <taxon>Nitrospiria</taxon>
        <taxon>Nitrospirales</taxon>
        <taxon>Nitrospiraceae</taxon>
        <taxon>Nitrospira</taxon>
    </lineage>
</organism>
<keyword evidence="10 15" id="KW-0479">Metal-binding</keyword>
<dbReference type="Proteomes" id="UP001302719">
    <property type="component" value="Chromosome"/>
</dbReference>
<dbReference type="GO" id="GO:0010468">
    <property type="term" value="P:regulation of gene expression"/>
    <property type="evidence" value="ECO:0007669"/>
    <property type="project" value="TreeGrafter"/>
</dbReference>
<dbReference type="PANTHER" id="PTHR11207">
    <property type="entry name" value="RIBONUCLEASE III"/>
    <property type="match status" value="1"/>
</dbReference>
<keyword evidence="11 15" id="KW-0255">Endonuclease</keyword>
<dbReference type="HAMAP" id="MF_00104">
    <property type="entry name" value="RNase_III"/>
    <property type="match status" value="1"/>
</dbReference>
<dbReference type="InterPro" id="IPR036389">
    <property type="entry name" value="RNase_III_sf"/>
</dbReference>
<comment type="cofactor">
    <cofactor evidence="15">
        <name>Mg(2+)</name>
        <dbReference type="ChEBI" id="CHEBI:18420"/>
    </cofactor>
</comment>
<reference evidence="18 19" key="1">
    <citation type="submission" date="2023-01" db="EMBL/GenBank/DDBJ databases">
        <title>Cultivation and genomic characterization of new, ubiquitous marine nitrite-oxidizing bacteria from the Nitrospirales.</title>
        <authorList>
            <person name="Mueller A.J."/>
            <person name="Daebeler A."/>
            <person name="Herbold C.W."/>
            <person name="Kirkegaard R.H."/>
            <person name="Daims H."/>
        </authorList>
    </citation>
    <scope>NUCLEOTIDE SEQUENCE [LARGE SCALE GENOMIC DNA]</scope>
    <source>
        <strain evidence="18 19">VA</strain>
    </source>
</reference>
<dbReference type="RefSeq" id="WP_312646218.1">
    <property type="nucleotide sequence ID" value="NZ_CP116967.1"/>
</dbReference>
<dbReference type="PROSITE" id="PS50142">
    <property type="entry name" value="RNASE_3_2"/>
    <property type="match status" value="1"/>
</dbReference>
<gene>
    <name evidence="15 18" type="primary">rnc</name>
    <name evidence="18" type="ORF">PP769_06785</name>
</gene>
<evidence type="ECO:0000256" key="12">
    <source>
        <dbReference type="ARBA" id="ARBA00022801"/>
    </source>
</evidence>
<accession>A0AA96GDS1</accession>
<comment type="subcellular location">
    <subcellularLocation>
        <location evidence="2 15">Cytoplasm</location>
    </subcellularLocation>
</comment>
<name>A0AA96GDS1_9BACT</name>
<sequence length="249" mass="27095">MAALAFEDIQESLEYKFKQQALLCEALTHRSFSQTQRQAGSPHNERLEFLGDAVLGLVVSESLAAMFPDSTEGKLSKIKAGLISRSTLSKAASRLQLGQWLRLGRGEEATKGREKISLLANALEAIIGAVYLDGGLDAARAFIQKVLTAEFFSLHNSPVSSVGWDGKSRLQEWTHKQFGASPQYRLVRESGPDHQKVFAVTVEIQGKIMGQGEGRTKKEAEQAAAAQAMAQAGLDVSDEPNYSIKKSTD</sequence>
<evidence type="ECO:0000313" key="18">
    <source>
        <dbReference type="EMBL" id="WNM59462.1"/>
    </source>
</evidence>
<protein>
    <recommendedName>
        <fullName evidence="15">Ribonuclease 3</fullName>
        <ecNumber evidence="15">3.1.26.3</ecNumber>
    </recommendedName>
    <alternativeName>
        <fullName evidence="15">Ribonuclease III</fullName>
        <shortName evidence="15">RNase III</shortName>
    </alternativeName>
</protein>
<keyword evidence="5 15" id="KW-0963">Cytoplasm</keyword>